<evidence type="ECO:0000313" key="2">
    <source>
        <dbReference type="EMBL" id="MBB5577913.1"/>
    </source>
</evidence>
<accession>A0A7W8XYH4</accession>
<evidence type="ECO:0000313" key="3">
    <source>
        <dbReference type="Proteomes" id="UP000549882"/>
    </source>
</evidence>
<gene>
    <name evidence="2" type="ORF">GGD50_006569</name>
</gene>
<dbReference type="EMBL" id="JACHBI010000029">
    <property type="protein sequence ID" value="MBB5577913.1"/>
    <property type="molecule type" value="Genomic_DNA"/>
</dbReference>
<keyword evidence="1" id="KW-0472">Membrane</keyword>
<keyword evidence="3" id="KW-1185">Reference proteome</keyword>
<reference evidence="2 3" key="1">
    <citation type="submission" date="2020-08" db="EMBL/GenBank/DDBJ databases">
        <title>Genomic Encyclopedia of Type Strains, Phase IV (KMG-V): Genome sequencing to study the core and pangenomes of soil and plant-associated prokaryotes.</title>
        <authorList>
            <person name="Whitman W."/>
        </authorList>
    </citation>
    <scope>NUCLEOTIDE SEQUENCE [LARGE SCALE GENOMIC DNA]</scope>
    <source>
        <strain evidence="2 3">SEMIA 4064</strain>
    </source>
</reference>
<evidence type="ECO:0000256" key="1">
    <source>
        <dbReference type="SAM" id="Phobius"/>
    </source>
</evidence>
<keyword evidence="1" id="KW-1133">Transmembrane helix</keyword>
<organism evidence="2 3">
    <name type="scientific">Rhizobium paranaense</name>
    <dbReference type="NCBI Taxonomy" id="1650438"/>
    <lineage>
        <taxon>Bacteria</taxon>
        <taxon>Pseudomonadati</taxon>
        <taxon>Pseudomonadota</taxon>
        <taxon>Alphaproteobacteria</taxon>
        <taxon>Hyphomicrobiales</taxon>
        <taxon>Rhizobiaceae</taxon>
        <taxon>Rhizobium/Agrobacterium group</taxon>
        <taxon>Rhizobium</taxon>
    </lineage>
</organism>
<dbReference type="Proteomes" id="UP000549882">
    <property type="component" value="Unassembled WGS sequence"/>
</dbReference>
<feature type="transmembrane region" description="Helical" evidence="1">
    <location>
        <begin position="12"/>
        <end position="38"/>
    </location>
</feature>
<proteinExistence type="predicted"/>
<name>A0A7W8XYH4_9HYPH</name>
<keyword evidence="1" id="KW-0812">Transmembrane</keyword>
<sequence>MPVFERGKYGALAAYIVLAILVPAILFGCVLIAGAIVFHRHNVQRPGQTSPHALDQSQS</sequence>
<comment type="caution">
    <text evidence="2">The sequence shown here is derived from an EMBL/GenBank/DDBJ whole genome shotgun (WGS) entry which is preliminary data.</text>
</comment>
<protein>
    <submittedName>
        <fullName evidence="2">Uncharacterized protein</fullName>
    </submittedName>
</protein>
<dbReference type="AlphaFoldDB" id="A0A7W8XYH4"/>
<dbReference type="PROSITE" id="PS51257">
    <property type="entry name" value="PROKAR_LIPOPROTEIN"/>
    <property type="match status" value="1"/>
</dbReference>